<dbReference type="AlphaFoldDB" id="A0AAV7KMG9"/>
<evidence type="ECO:0000256" key="4">
    <source>
        <dbReference type="SAM" id="MobiDB-lite"/>
    </source>
</evidence>
<proteinExistence type="predicted"/>
<organism evidence="6 7">
    <name type="scientific">Pleurodeles waltl</name>
    <name type="common">Iberian ribbed newt</name>
    <dbReference type="NCBI Taxonomy" id="8319"/>
    <lineage>
        <taxon>Eukaryota</taxon>
        <taxon>Metazoa</taxon>
        <taxon>Chordata</taxon>
        <taxon>Craniata</taxon>
        <taxon>Vertebrata</taxon>
        <taxon>Euteleostomi</taxon>
        <taxon>Amphibia</taxon>
        <taxon>Batrachia</taxon>
        <taxon>Caudata</taxon>
        <taxon>Salamandroidea</taxon>
        <taxon>Salamandridae</taxon>
        <taxon>Pleurodelinae</taxon>
        <taxon>Pleurodeles</taxon>
    </lineage>
</organism>
<dbReference type="Gene3D" id="1.20.5.170">
    <property type="match status" value="1"/>
</dbReference>
<dbReference type="Pfam" id="PF00038">
    <property type="entry name" value="Filament"/>
    <property type="match status" value="1"/>
</dbReference>
<dbReference type="InterPro" id="IPR039008">
    <property type="entry name" value="IF_rod_dom"/>
</dbReference>
<feature type="region of interest" description="Disordered" evidence="4">
    <location>
        <begin position="1"/>
        <end position="22"/>
    </location>
</feature>
<dbReference type="GO" id="GO:0099184">
    <property type="term" value="F:structural constituent of postsynaptic intermediate filament cytoskeleton"/>
    <property type="evidence" value="ECO:0007669"/>
    <property type="project" value="TreeGrafter"/>
</dbReference>
<evidence type="ECO:0000259" key="5">
    <source>
        <dbReference type="PROSITE" id="PS51842"/>
    </source>
</evidence>
<evidence type="ECO:0000313" key="7">
    <source>
        <dbReference type="Proteomes" id="UP001066276"/>
    </source>
</evidence>
<evidence type="ECO:0000313" key="6">
    <source>
        <dbReference type="EMBL" id="KAJ1080037.1"/>
    </source>
</evidence>
<dbReference type="PROSITE" id="PS51842">
    <property type="entry name" value="IF_ROD_2"/>
    <property type="match status" value="1"/>
</dbReference>
<evidence type="ECO:0000256" key="3">
    <source>
        <dbReference type="SAM" id="Coils"/>
    </source>
</evidence>
<dbReference type="Proteomes" id="UP001066276">
    <property type="component" value="Chromosome 12"/>
</dbReference>
<keyword evidence="2 3" id="KW-0175">Coiled coil</keyword>
<dbReference type="GO" id="GO:0005737">
    <property type="term" value="C:cytoplasm"/>
    <property type="evidence" value="ECO:0007669"/>
    <property type="project" value="TreeGrafter"/>
</dbReference>
<gene>
    <name evidence="6" type="ORF">NDU88_000259</name>
</gene>
<dbReference type="Gene3D" id="1.20.5.500">
    <property type="entry name" value="Single helix bin"/>
    <property type="match status" value="1"/>
</dbReference>
<evidence type="ECO:0000256" key="1">
    <source>
        <dbReference type="ARBA" id="ARBA00022754"/>
    </source>
</evidence>
<dbReference type="SMART" id="SM01391">
    <property type="entry name" value="Filament"/>
    <property type="match status" value="1"/>
</dbReference>
<dbReference type="GO" id="GO:0099160">
    <property type="term" value="C:postsynaptic intermediate filament cytoskeleton"/>
    <property type="evidence" value="ECO:0007669"/>
    <property type="project" value="TreeGrafter"/>
</dbReference>
<name>A0AAV7KMG9_PLEWA</name>
<dbReference type="InterPro" id="IPR050405">
    <property type="entry name" value="Intermediate_filament"/>
</dbReference>
<keyword evidence="1" id="KW-0403">Intermediate filament</keyword>
<feature type="compositionally biased region" description="Polar residues" evidence="4">
    <location>
        <begin position="1"/>
        <end position="11"/>
    </location>
</feature>
<dbReference type="GO" id="GO:0005882">
    <property type="term" value="C:intermediate filament"/>
    <property type="evidence" value="ECO:0007669"/>
    <property type="project" value="UniProtKB-KW"/>
</dbReference>
<dbReference type="PANTHER" id="PTHR45652">
    <property type="entry name" value="GLIAL FIBRILLARY ACIDIC PROTEIN"/>
    <property type="match status" value="1"/>
</dbReference>
<feature type="coiled-coil region" evidence="3">
    <location>
        <begin position="140"/>
        <end position="218"/>
    </location>
</feature>
<dbReference type="FunFam" id="1.20.5.170:FF:000002">
    <property type="entry name" value="Type I keratin KA11"/>
    <property type="match status" value="1"/>
</dbReference>
<protein>
    <recommendedName>
        <fullName evidence="5">IF rod domain-containing protein</fullName>
    </recommendedName>
</protein>
<feature type="domain" description="IF rod" evidence="5">
    <location>
        <begin position="1"/>
        <end position="247"/>
    </location>
</feature>
<keyword evidence="7" id="KW-1185">Reference proteome</keyword>
<dbReference type="SUPFAM" id="SSF64593">
    <property type="entry name" value="Intermediate filament protein, coiled coil region"/>
    <property type="match status" value="1"/>
</dbReference>
<dbReference type="EMBL" id="JANPWB010000016">
    <property type="protein sequence ID" value="KAJ1080037.1"/>
    <property type="molecule type" value="Genomic_DNA"/>
</dbReference>
<comment type="caution">
    <text evidence="6">The sequence shown here is derived from an EMBL/GenBank/DDBJ whole genome shotgun (WGS) entry which is preliminary data.</text>
</comment>
<dbReference type="FunFam" id="1.20.5.500:FF:000001">
    <property type="entry name" value="Type II keratin 23"/>
    <property type="match status" value="1"/>
</dbReference>
<dbReference type="PANTHER" id="PTHR45652:SF18">
    <property type="entry name" value="ALPHA-INTERNEXIN"/>
    <property type="match status" value="1"/>
</dbReference>
<accession>A0AAV7KMG9</accession>
<evidence type="ECO:0000256" key="2">
    <source>
        <dbReference type="ARBA" id="ARBA00023054"/>
    </source>
</evidence>
<reference evidence="6" key="1">
    <citation type="journal article" date="2022" name="bioRxiv">
        <title>Sequencing and chromosome-scale assembly of the giantPleurodeles waltlgenome.</title>
        <authorList>
            <person name="Brown T."/>
            <person name="Elewa A."/>
            <person name="Iarovenko S."/>
            <person name="Subramanian E."/>
            <person name="Araus A.J."/>
            <person name="Petzold A."/>
            <person name="Susuki M."/>
            <person name="Suzuki K.-i.T."/>
            <person name="Hayashi T."/>
            <person name="Toyoda A."/>
            <person name="Oliveira C."/>
            <person name="Osipova E."/>
            <person name="Leigh N.D."/>
            <person name="Simon A."/>
            <person name="Yun M.H."/>
        </authorList>
    </citation>
    <scope>NUCLEOTIDE SEQUENCE</scope>
    <source>
        <strain evidence="6">20211129_DDA</strain>
        <tissue evidence="6">Liver</tissue>
    </source>
</reference>
<sequence>MDVVSQASTFGANGETHEEAGEAEIQDARAIQVETTIRKQPVRVRKRPNYLEDYVMKCLGILEMTVTASSPVWLDTRSLWAELLATLQAGQVSVEMEVAKSDLTSVLKDIHCQYESLAAKNLQSAEEWYKSKYVNLSEQASRSSKAIRASREELNEYRRQLQACTIESLRGTNKSLERQMREMEERHGADVAGLQDTINQLDSDLRTTKSEMARHLREYRDLLNVKMALDIEIAASRKLLEGEETRFSTGGIGISTQNPYTNPTLVAKNCG</sequence>
<dbReference type="GO" id="GO:0045109">
    <property type="term" value="P:intermediate filament organization"/>
    <property type="evidence" value="ECO:0007669"/>
    <property type="project" value="TreeGrafter"/>
</dbReference>